<dbReference type="PROSITE" id="PS51465">
    <property type="entry name" value="KAZAL_2"/>
    <property type="match status" value="1"/>
</dbReference>
<dbReference type="SUPFAM" id="SSF100895">
    <property type="entry name" value="Kazal-type serine protease inhibitors"/>
    <property type="match status" value="1"/>
</dbReference>
<dbReference type="Proteomes" id="UP000010556">
    <property type="component" value="Unassembled WGS sequence"/>
</dbReference>
<proteinExistence type="predicted"/>
<evidence type="ECO:0000256" key="3">
    <source>
        <dbReference type="ARBA" id="ARBA00023157"/>
    </source>
</evidence>
<sequence>MPPLALERDPQRQHRVSLLVRYLMIPCNACLILLATATLGLAVLLLLNGYQPPSPCIGVQCLFGAVCAVKNGEAECVCQHACPRVYSPVCGSDGVTYGSACELESAACVLGREILVAHRGPCGQWRARGSCWGRVSRSPW</sequence>
<organism evidence="6 7">
    <name type="scientific">Myotis davidii</name>
    <name type="common">David's myotis</name>
    <dbReference type="NCBI Taxonomy" id="225400"/>
    <lineage>
        <taxon>Eukaryota</taxon>
        <taxon>Metazoa</taxon>
        <taxon>Chordata</taxon>
        <taxon>Craniata</taxon>
        <taxon>Vertebrata</taxon>
        <taxon>Euteleostomi</taxon>
        <taxon>Mammalia</taxon>
        <taxon>Eutheria</taxon>
        <taxon>Laurasiatheria</taxon>
        <taxon>Chiroptera</taxon>
        <taxon>Yangochiroptera</taxon>
        <taxon>Vespertilionidae</taxon>
        <taxon>Myotis</taxon>
    </lineage>
</organism>
<dbReference type="GO" id="GO:0030154">
    <property type="term" value="P:cell differentiation"/>
    <property type="evidence" value="ECO:0007669"/>
    <property type="project" value="TreeGrafter"/>
</dbReference>
<keyword evidence="3" id="KW-1015">Disulfide bond</keyword>
<evidence type="ECO:0000256" key="4">
    <source>
        <dbReference type="SAM" id="Phobius"/>
    </source>
</evidence>
<keyword evidence="2" id="KW-0722">Serine protease inhibitor</keyword>
<dbReference type="CDD" id="cd00104">
    <property type="entry name" value="KAZAL_FS"/>
    <property type="match status" value="1"/>
</dbReference>
<evidence type="ECO:0000313" key="7">
    <source>
        <dbReference type="Proteomes" id="UP000010556"/>
    </source>
</evidence>
<keyword evidence="1" id="KW-0646">Protease inhibitor</keyword>
<dbReference type="GO" id="GO:0005576">
    <property type="term" value="C:extracellular region"/>
    <property type="evidence" value="ECO:0007669"/>
    <property type="project" value="TreeGrafter"/>
</dbReference>
<dbReference type="SMART" id="SM00280">
    <property type="entry name" value="KAZAL"/>
    <property type="match status" value="1"/>
</dbReference>
<feature type="transmembrane region" description="Helical" evidence="4">
    <location>
        <begin position="20"/>
        <end position="47"/>
    </location>
</feature>
<feature type="domain" description="Kazal-like" evidence="5">
    <location>
        <begin position="77"/>
        <end position="124"/>
    </location>
</feature>
<keyword evidence="4" id="KW-0812">Transmembrane</keyword>
<dbReference type="InterPro" id="IPR002350">
    <property type="entry name" value="Kazal_dom"/>
</dbReference>
<protein>
    <submittedName>
        <fullName evidence="6">Agrin</fullName>
    </submittedName>
</protein>
<dbReference type="PANTHER" id="PTHR10913:SF45">
    <property type="entry name" value="FOLLISTATIN, ISOFORM A-RELATED"/>
    <property type="match status" value="1"/>
</dbReference>
<evidence type="ECO:0000259" key="5">
    <source>
        <dbReference type="PROSITE" id="PS51465"/>
    </source>
</evidence>
<keyword evidence="4" id="KW-0472">Membrane</keyword>
<evidence type="ECO:0000256" key="1">
    <source>
        <dbReference type="ARBA" id="ARBA00022690"/>
    </source>
</evidence>
<dbReference type="EMBL" id="KB113360">
    <property type="protein sequence ID" value="ELK23607.1"/>
    <property type="molecule type" value="Genomic_DNA"/>
</dbReference>
<dbReference type="Gene3D" id="3.30.60.30">
    <property type="match status" value="1"/>
</dbReference>
<evidence type="ECO:0000313" key="6">
    <source>
        <dbReference type="EMBL" id="ELK23607.1"/>
    </source>
</evidence>
<evidence type="ECO:0000256" key="2">
    <source>
        <dbReference type="ARBA" id="ARBA00022900"/>
    </source>
</evidence>
<name>L5LBP6_MYODS</name>
<dbReference type="FunFam" id="3.30.60.30:FF:000024">
    <property type="entry name" value="Transmembrane agrin"/>
    <property type="match status" value="1"/>
</dbReference>
<dbReference type="Pfam" id="PF07648">
    <property type="entry name" value="Kazal_2"/>
    <property type="match status" value="1"/>
</dbReference>
<dbReference type="AlphaFoldDB" id="L5LBP6"/>
<reference evidence="7" key="1">
    <citation type="journal article" date="2013" name="Science">
        <title>Comparative analysis of bat genomes provides insight into the evolution of flight and immunity.</title>
        <authorList>
            <person name="Zhang G."/>
            <person name="Cowled C."/>
            <person name="Shi Z."/>
            <person name="Huang Z."/>
            <person name="Bishop-Lilly K.A."/>
            <person name="Fang X."/>
            <person name="Wynne J.W."/>
            <person name="Xiong Z."/>
            <person name="Baker M.L."/>
            <person name="Zhao W."/>
            <person name="Tachedjian M."/>
            <person name="Zhu Y."/>
            <person name="Zhou P."/>
            <person name="Jiang X."/>
            <person name="Ng J."/>
            <person name="Yang L."/>
            <person name="Wu L."/>
            <person name="Xiao J."/>
            <person name="Feng Y."/>
            <person name="Chen Y."/>
            <person name="Sun X."/>
            <person name="Zhang Y."/>
            <person name="Marsh G.A."/>
            <person name="Crameri G."/>
            <person name="Broder C.C."/>
            <person name="Frey K.G."/>
            <person name="Wang L.F."/>
            <person name="Wang J."/>
        </authorList>
    </citation>
    <scope>NUCLEOTIDE SEQUENCE [LARGE SCALE GENOMIC DNA]</scope>
</reference>
<dbReference type="InterPro" id="IPR036058">
    <property type="entry name" value="Kazal_dom_sf"/>
</dbReference>
<gene>
    <name evidence="6" type="ORF">MDA_GLEAN10007534</name>
</gene>
<dbReference type="InterPro" id="IPR050653">
    <property type="entry name" value="Prot_Inhib_GrowthFact_Antg"/>
</dbReference>
<dbReference type="SMART" id="SM00274">
    <property type="entry name" value="FOLN"/>
    <property type="match status" value="1"/>
</dbReference>
<keyword evidence="7" id="KW-1185">Reference proteome</keyword>
<dbReference type="InterPro" id="IPR003645">
    <property type="entry name" value="Fol_N"/>
</dbReference>
<accession>L5LBP6</accession>
<keyword evidence="4" id="KW-1133">Transmembrane helix</keyword>
<dbReference type="PANTHER" id="PTHR10913">
    <property type="entry name" value="FOLLISTATIN-RELATED"/>
    <property type="match status" value="1"/>
</dbReference>